<proteinExistence type="predicted"/>
<reference evidence="1" key="1">
    <citation type="submission" date="2022-07" db="EMBL/GenBank/DDBJ databases">
        <title>Genome Sequence of Physisporinus lineatus.</title>
        <authorList>
            <person name="Buettner E."/>
        </authorList>
    </citation>
    <scope>NUCLEOTIDE SEQUENCE</scope>
    <source>
        <strain evidence="1">VT162</strain>
    </source>
</reference>
<dbReference type="Proteomes" id="UP001212997">
    <property type="component" value="Unassembled WGS sequence"/>
</dbReference>
<evidence type="ECO:0000313" key="2">
    <source>
        <dbReference type="Proteomes" id="UP001212997"/>
    </source>
</evidence>
<keyword evidence="2" id="KW-1185">Reference proteome</keyword>
<organism evidence="1 2">
    <name type="scientific">Meripilus lineatus</name>
    <dbReference type="NCBI Taxonomy" id="2056292"/>
    <lineage>
        <taxon>Eukaryota</taxon>
        <taxon>Fungi</taxon>
        <taxon>Dikarya</taxon>
        <taxon>Basidiomycota</taxon>
        <taxon>Agaricomycotina</taxon>
        <taxon>Agaricomycetes</taxon>
        <taxon>Polyporales</taxon>
        <taxon>Meripilaceae</taxon>
        <taxon>Meripilus</taxon>
    </lineage>
</organism>
<evidence type="ECO:0000313" key="1">
    <source>
        <dbReference type="EMBL" id="KAJ3473113.1"/>
    </source>
</evidence>
<dbReference type="AlphaFoldDB" id="A0AAD5UPZ4"/>
<dbReference type="EMBL" id="JANAWD010001561">
    <property type="protein sequence ID" value="KAJ3473113.1"/>
    <property type="molecule type" value="Genomic_DNA"/>
</dbReference>
<name>A0AAD5UPZ4_9APHY</name>
<accession>A0AAD5UPZ4</accession>
<sequence>MFHQATFDHLVDAVCGVVVLLSAQFMQEDFESEDYLVAVGRNRDGMDAAIGGFFRVSFADWPEADRYEFDWQHLQDEVDPFVAYPYPVE</sequence>
<comment type="caution">
    <text evidence="1">The sequence shown here is derived from an EMBL/GenBank/DDBJ whole genome shotgun (WGS) entry which is preliminary data.</text>
</comment>
<protein>
    <submittedName>
        <fullName evidence="1">Uncharacterized protein</fullName>
    </submittedName>
</protein>
<gene>
    <name evidence="1" type="ORF">NLI96_g13125</name>
</gene>